<protein>
    <submittedName>
        <fullName evidence="1">Uncharacterized protein</fullName>
    </submittedName>
</protein>
<dbReference type="EMBL" id="AP024480">
    <property type="protein sequence ID" value="BCS81138.1"/>
    <property type="molecule type" value="Genomic_DNA"/>
</dbReference>
<dbReference type="InterPro" id="IPR043740">
    <property type="entry name" value="DUF5685"/>
</dbReference>
<proteinExistence type="predicted"/>
<evidence type="ECO:0000313" key="1">
    <source>
        <dbReference type="EMBL" id="BCS81138.1"/>
    </source>
</evidence>
<dbReference type="RefSeq" id="WP_207182358.1">
    <property type="nucleotide sequence ID" value="NZ_AP024480.1"/>
</dbReference>
<dbReference type="Pfam" id="PF18937">
    <property type="entry name" value="DUF5685"/>
    <property type="match status" value="1"/>
</dbReference>
<name>A0ABM7NM03_9FIRM</name>
<reference evidence="1 2" key="1">
    <citation type="submission" date="2021-02" db="EMBL/GenBank/DDBJ databases">
        <title>Nitrogen-fixing ability and nitrogen fixation related genes of thermophilic fermentative bacteria in the genus Caldicellulosiruptor.</title>
        <authorList>
            <person name="Chen Y."/>
            <person name="Nishihara A."/>
            <person name="Haruta S."/>
        </authorList>
    </citation>
    <scope>NUCLEOTIDE SEQUENCE [LARGE SCALE GENOMIC DNA]</scope>
    <source>
        <strain evidence="1 2">YA01</strain>
    </source>
</reference>
<sequence>MFGYVVPYKPELKMREYEYYNAVYCGVCLQTKKVGNLPRVFLNYDFVFLYLVLKEHFNVKDELGKTRCFVHPIKKRLFIKSNEILEYVSNQMILLSFFKLYDNILDEKNLLSYVPYNILKLYINKITKSHRATFEKIKELFKRQISLEKNGCESIDELAHNFGNILGEIFAYNDQEFLRQIGYYTGVWVYIIDAIDDYIDDVKKKRYNCLKYHFEKCRQDKRLFEYELSILKISLENYLAILSNYVKGYNNSILNNIVQVGMYSKTQQVLERFKTNFFKELKEQ</sequence>
<accession>A0ABM7NM03</accession>
<keyword evidence="2" id="KW-1185">Reference proteome</keyword>
<evidence type="ECO:0000313" key="2">
    <source>
        <dbReference type="Proteomes" id="UP000663623"/>
    </source>
</evidence>
<dbReference type="Proteomes" id="UP000663623">
    <property type="component" value="Chromosome"/>
</dbReference>
<gene>
    <name evidence="1" type="ORF">CaldiYA01_10980</name>
</gene>
<organism evidence="1 2">
    <name type="scientific">Caldicellulosiruptor diazotrophicus</name>
    <dbReference type="NCBI Taxonomy" id="2806205"/>
    <lineage>
        <taxon>Bacteria</taxon>
        <taxon>Bacillati</taxon>
        <taxon>Bacillota</taxon>
        <taxon>Bacillota incertae sedis</taxon>
        <taxon>Caldicellulosiruptorales</taxon>
        <taxon>Caldicellulosiruptoraceae</taxon>
        <taxon>Caldicellulosiruptor</taxon>
    </lineage>
</organism>